<evidence type="ECO:0000256" key="2">
    <source>
        <dbReference type="SAM" id="SignalP"/>
    </source>
</evidence>
<feature type="transmembrane region" description="Helical" evidence="1">
    <location>
        <begin position="511"/>
        <end position="532"/>
    </location>
</feature>
<gene>
    <name evidence="3" type="ORF">OXX778_LOCUS19152</name>
</gene>
<comment type="caution">
    <text evidence="3">The sequence shown here is derived from an EMBL/GenBank/DDBJ whole genome shotgun (WGS) entry which is preliminary data.</text>
</comment>
<protein>
    <submittedName>
        <fullName evidence="3">Uncharacterized protein</fullName>
    </submittedName>
</protein>
<evidence type="ECO:0000313" key="4">
    <source>
        <dbReference type="Proteomes" id="UP000663879"/>
    </source>
</evidence>
<keyword evidence="1" id="KW-0812">Transmembrane</keyword>
<dbReference type="AlphaFoldDB" id="A0A814KZ76"/>
<proteinExistence type="predicted"/>
<organism evidence="3 4">
    <name type="scientific">Brachionus calyciflorus</name>
    <dbReference type="NCBI Taxonomy" id="104777"/>
    <lineage>
        <taxon>Eukaryota</taxon>
        <taxon>Metazoa</taxon>
        <taxon>Spiralia</taxon>
        <taxon>Gnathifera</taxon>
        <taxon>Rotifera</taxon>
        <taxon>Eurotatoria</taxon>
        <taxon>Monogononta</taxon>
        <taxon>Pseudotrocha</taxon>
        <taxon>Ploima</taxon>
        <taxon>Brachionidae</taxon>
        <taxon>Brachionus</taxon>
    </lineage>
</organism>
<evidence type="ECO:0000256" key="1">
    <source>
        <dbReference type="SAM" id="Phobius"/>
    </source>
</evidence>
<sequence>MERFLLIINLFQFAIGLTQLKGEFKECIVGTKLNMLEFDNDCFQDPEESLNDFEKYFDKNESIFPAFVFSKHNFILESKGFECKMLIHKFRFSKDLFLNKYVQKDIVKVTLSKSDCFTMAKENECGQFSDKKKMICNKNNECNYNDKVIEEYPFYFGTIEKNFFECHVSERIVLGRNLKSSIFHNAKSPCYPEDEVCFFEDSTVIWDKKDVLLCRFERILHVPQLQVLKNSKFSIFYSPDQEYLFKLKKLESQCGFNFFLTTEGLYLAFYNKDIHLRNGLQSMRRSRFNFNHFTDKDRNDLIFAENDYKKLKIHKSIMNLGCCLLLNTIQANINNQDLFLKLNYLATKNIFVYINSGKAFVRNCLNVSVIYKPESINKENFDRDIEILYKKNSSSNFLKGFIRSNVISRKYSIIKRKGFQIDVIDFNAKITDLNIGSANLVNLYDHHEYLVNAPDFYEKINEYLDPKETPSSFSDFETQTKLEENNKIFSSQPFGFFGEKIENFLEKIRNVYLYLIYAFLALLVFVLISFIVKKRGFFLNIFKNSKHNANKVLANELEMDEIKQKILFLD</sequence>
<feature type="chain" id="PRO_5032295257" evidence="2">
    <location>
        <begin position="17"/>
        <end position="570"/>
    </location>
</feature>
<keyword evidence="4" id="KW-1185">Reference proteome</keyword>
<reference evidence="3" key="1">
    <citation type="submission" date="2021-02" db="EMBL/GenBank/DDBJ databases">
        <authorList>
            <person name="Nowell W R."/>
        </authorList>
    </citation>
    <scope>NUCLEOTIDE SEQUENCE</scope>
    <source>
        <strain evidence="3">Ploen Becks lab</strain>
    </source>
</reference>
<evidence type="ECO:0000313" key="3">
    <source>
        <dbReference type="EMBL" id="CAF1058087.1"/>
    </source>
</evidence>
<keyword evidence="2" id="KW-0732">Signal</keyword>
<dbReference type="OrthoDB" id="10178008at2759"/>
<keyword evidence="1" id="KW-0472">Membrane</keyword>
<dbReference type="EMBL" id="CAJNOC010005647">
    <property type="protein sequence ID" value="CAF1058087.1"/>
    <property type="molecule type" value="Genomic_DNA"/>
</dbReference>
<feature type="signal peptide" evidence="2">
    <location>
        <begin position="1"/>
        <end position="16"/>
    </location>
</feature>
<dbReference type="Proteomes" id="UP000663879">
    <property type="component" value="Unassembled WGS sequence"/>
</dbReference>
<keyword evidence="1" id="KW-1133">Transmembrane helix</keyword>
<accession>A0A814KZ76</accession>
<name>A0A814KZ76_9BILA</name>